<name>A0ABR4F2M4_9PEZI</name>
<dbReference type="EMBL" id="JBAWTH010000014">
    <property type="protein sequence ID" value="KAL2288945.1"/>
    <property type="molecule type" value="Genomic_DNA"/>
</dbReference>
<evidence type="ECO:0000313" key="2">
    <source>
        <dbReference type="EMBL" id="KAL2288945.1"/>
    </source>
</evidence>
<protein>
    <submittedName>
        <fullName evidence="2">Uncharacterized protein</fullName>
    </submittedName>
</protein>
<evidence type="ECO:0000313" key="3">
    <source>
        <dbReference type="Proteomes" id="UP001600888"/>
    </source>
</evidence>
<evidence type="ECO:0000256" key="1">
    <source>
        <dbReference type="SAM" id="MobiDB-lite"/>
    </source>
</evidence>
<feature type="region of interest" description="Disordered" evidence="1">
    <location>
        <begin position="79"/>
        <end position="105"/>
    </location>
</feature>
<gene>
    <name evidence="2" type="ORF">FJTKL_02824</name>
</gene>
<accession>A0ABR4F2M4</accession>
<feature type="compositionally biased region" description="Basic and acidic residues" evidence="1">
    <location>
        <begin position="79"/>
        <end position="91"/>
    </location>
</feature>
<organism evidence="2 3">
    <name type="scientific">Diaporthe vaccinii</name>
    <dbReference type="NCBI Taxonomy" id="105482"/>
    <lineage>
        <taxon>Eukaryota</taxon>
        <taxon>Fungi</taxon>
        <taxon>Dikarya</taxon>
        <taxon>Ascomycota</taxon>
        <taxon>Pezizomycotina</taxon>
        <taxon>Sordariomycetes</taxon>
        <taxon>Sordariomycetidae</taxon>
        <taxon>Diaporthales</taxon>
        <taxon>Diaporthaceae</taxon>
        <taxon>Diaporthe</taxon>
        <taxon>Diaporthe eres species complex</taxon>
    </lineage>
</organism>
<sequence length="105" mass="11761">MAFIAGCNFLCAEIRAKTVASPAPWSHKRTRMYGSAGSARIDSPEKRQVVVGENGAGYFEVRFEGWKKRKSPIEWGRRKIGEAHDRDEEGSIKSPLLARGVERAR</sequence>
<keyword evidence="3" id="KW-1185">Reference proteome</keyword>
<proteinExistence type="predicted"/>
<comment type="caution">
    <text evidence="2">The sequence shown here is derived from an EMBL/GenBank/DDBJ whole genome shotgun (WGS) entry which is preliminary data.</text>
</comment>
<reference evidence="2 3" key="1">
    <citation type="submission" date="2024-03" db="EMBL/GenBank/DDBJ databases">
        <title>A high-quality draft genome sequence of Diaporthe vaccinii, a causative agent of upright dieback and viscid rot disease in cranberry plants.</title>
        <authorList>
            <person name="Sarrasin M."/>
            <person name="Lang B.F."/>
            <person name="Burger G."/>
        </authorList>
    </citation>
    <scope>NUCLEOTIDE SEQUENCE [LARGE SCALE GENOMIC DNA]</scope>
    <source>
        <strain evidence="2 3">IS7</strain>
    </source>
</reference>
<dbReference type="Proteomes" id="UP001600888">
    <property type="component" value="Unassembled WGS sequence"/>
</dbReference>